<proteinExistence type="predicted"/>
<feature type="region of interest" description="Disordered" evidence="1">
    <location>
        <begin position="387"/>
        <end position="496"/>
    </location>
</feature>
<dbReference type="Pfam" id="PF13628">
    <property type="entry name" value="DUF4142"/>
    <property type="match status" value="1"/>
</dbReference>
<name>A0A927ICL1_9ACTN</name>
<comment type="caution">
    <text evidence="3">The sequence shown here is derived from an EMBL/GenBank/DDBJ whole genome shotgun (WGS) entry which is preliminary data.</text>
</comment>
<accession>A0A927ICL1</accession>
<dbReference type="AlphaFoldDB" id="A0A927ICL1"/>
<dbReference type="Proteomes" id="UP000632289">
    <property type="component" value="Unassembled WGS sequence"/>
</dbReference>
<protein>
    <submittedName>
        <fullName evidence="3">DUF4142 domain-containing protein</fullName>
    </submittedName>
</protein>
<keyword evidence="4" id="KW-1185">Reference proteome</keyword>
<organism evidence="3 4">
    <name type="scientific">Streptomyces chumphonensis</name>
    <dbReference type="NCBI Taxonomy" id="1214925"/>
    <lineage>
        <taxon>Bacteria</taxon>
        <taxon>Bacillati</taxon>
        <taxon>Actinomycetota</taxon>
        <taxon>Actinomycetes</taxon>
        <taxon>Kitasatosporales</taxon>
        <taxon>Streptomycetaceae</taxon>
        <taxon>Streptomyces</taxon>
    </lineage>
</organism>
<dbReference type="InterPro" id="IPR025419">
    <property type="entry name" value="DUF4142"/>
</dbReference>
<evidence type="ECO:0000313" key="3">
    <source>
        <dbReference type="EMBL" id="MBD3931739.1"/>
    </source>
</evidence>
<feature type="domain" description="DUF4142" evidence="2">
    <location>
        <begin position="69"/>
        <end position="198"/>
    </location>
</feature>
<reference evidence="3" key="1">
    <citation type="submission" date="2020-09" db="EMBL/GenBank/DDBJ databases">
        <title>Secondary metabolite and genome analysis of marine Streptomyces chumphonensis KK1-2T.</title>
        <authorList>
            <person name="Phongsopitanun W."/>
            <person name="Kanchanasin P."/>
            <person name="Pittayakhajonwut P."/>
            <person name="Suwanborirux K."/>
            <person name="Tanasupawat S."/>
        </authorList>
    </citation>
    <scope>NUCLEOTIDE SEQUENCE</scope>
    <source>
        <strain evidence="3">KK1-2</strain>
    </source>
</reference>
<evidence type="ECO:0000256" key="1">
    <source>
        <dbReference type="SAM" id="MobiDB-lite"/>
    </source>
</evidence>
<feature type="compositionally biased region" description="Basic residues" evidence="1">
    <location>
        <begin position="454"/>
        <end position="485"/>
    </location>
</feature>
<gene>
    <name evidence="3" type="ORF">IF129_09220</name>
</gene>
<feature type="compositionally biased region" description="Basic residues" evidence="1">
    <location>
        <begin position="387"/>
        <end position="396"/>
    </location>
</feature>
<feature type="region of interest" description="Disordered" evidence="1">
    <location>
        <begin position="219"/>
        <end position="336"/>
    </location>
</feature>
<feature type="compositionally biased region" description="Basic residues" evidence="1">
    <location>
        <begin position="250"/>
        <end position="288"/>
    </location>
</feature>
<sequence length="496" mass="53777">MRHVNGTPVASARTLGTASVVAALAATLVALLVPVRMFDGAATAAAARGWEDDGRGTVSTEYGPLTALDRDFVRTVRLAGLWELPAGRQAQERSGRASVRLAGDHLVEGHTELDGLAIGTARALGIELANQPNARQREWLARLDGARGDAFDRLFANLLREAHGTVFARVAEVRATTRNSMVRSLATRANAVVLDHITVLENTGLVDFEALAAQPTAAARRALGPARSDEVESPDEETRSSAQPPDPPNGRRRLRPGAGRRRNGRRGGPRRRRVRPGGRRGPAGRRARGGPSGRPHDRLPRRGHGAARGARERQAPGGPGAGRPGRADRPRLRTAQLVPLEGGFGAGRAGTRARADHRAHHLGHRACGGTGRGPGADEPLRCPARRHGRAGIRRSAHGAVEGRREAGRTRARGLRRHPHRAAVRPAAAARGRRLHRDVHHRVRHQRGGALQLGQRHRQPRGGQRRAPRARLRRQPRHRRVQRRRGAGPGRHDLRER</sequence>
<dbReference type="EMBL" id="JACXYU010000003">
    <property type="protein sequence ID" value="MBD3931739.1"/>
    <property type="molecule type" value="Genomic_DNA"/>
</dbReference>
<feature type="compositionally biased region" description="Basic residues" evidence="1">
    <location>
        <begin position="409"/>
        <end position="422"/>
    </location>
</feature>
<feature type="compositionally biased region" description="Basic residues" evidence="1">
    <location>
        <begin position="430"/>
        <end position="446"/>
    </location>
</feature>
<evidence type="ECO:0000313" key="4">
    <source>
        <dbReference type="Proteomes" id="UP000632289"/>
    </source>
</evidence>
<evidence type="ECO:0000259" key="2">
    <source>
        <dbReference type="Pfam" id="PF13628"/>
    </source>
</evidence>